<feature type="transmembrane region" description="Helical" evidence="1">
    <location>
        <begin position="252"/>
        <end position="272"/>
    </location>
</feature>
<feature type="transmembrane region" description="Helical" evidence="1">
    <location>
        <begin position="159"/>
        <end position="180"/>
    </location>
</feature>
<feature type="transmembrane region" description="Helical" evidence="1">
    <location>
        <begin position="101"/>
        <end position="119"/>
    </location>
</feature>
<dbReference type="RefSeq" id="WP_157301845.1">
    <property type="nucleotide sequence ID" value="NZ_BAAAZB010000026.1"/>
</dbReference>
<feature type="transmembrane region" description="Helical" evidence="1">
    <location>
        <begin position="131"/>
        <end position="153"/>
    </location>
</feature>
<keyword evidence="3" id="KW-1185">Reference proteome</keyword>
<comment type="caution">
    <text evidence="2">The sequence shown here is derived from an EMBL/GenBank/DDBJ whole genome shotgun (WGS) entry which is preliminary data.</text>
</comment>
<proteinExistence type="predicted"/>
<evidence type="ECO:0008006" key="4">
    <source>
        <dbReference type="Google" id="ProtNLM"/>
    </source>
</evidence>
<dbReference type="OrthoDB" id="1467772at2"/>
<accession>A0A6N8JDE0</accession>
<name>A0A6N8JDE0_9BACT</name>
<feature type="transmembrane region" description="Helical" evidence="1">
    <location>
        <begin position="40"/>
        <end position="57"/>
    </location>
</feature>
<keyword evidence="1" id="KW-1133">Transmembrane helix</keyword>
<evidence type="ECO:0000256" key="1">
    <source>
        <dbReference type="SAM" id="Phobius"/>
    </source>
</evidence>
<protein>
    <recommendedName>
        <fullName evidence="4">UbiA prenyltransferase family protein</fullName>
    </recommendedName>
</protein>
<dbReference type="EMBL" id="WRXO01000007">
    <property type="protein sequence ID" value="MVT43233.1"/>
    <property type="molecule type" value="Genomic_DNA"/>
</dbReference>
<evidence type="ECO:0000313" key="2">
    <source>
        <dbReference type="EMBL" id="MVT43233.1"/>
    </source>
</evidence>
<feature type="transmembrane region" description="Helical" evidence="1">
    <location>
        <begin position="77"/>
        <end position="95"/>
    </location>
</feature>
<reference evidence="2 3" key="1">
    <citation type="submission" date="2019-12" db="EMBL/GenBank/DDBJ databases">
        <title>The draft genomic sequence of strain Chitinophaga oryziterrae JCM 16595.</title>
        <authorList>
            <person name="Zhang X."/>
        </authorList>
    </citation>
    <scope>NUCLEOTIDE SEQUENCE [LARGE SCALE GENOMIC DNA]</scope>
    <source>
        <strain evidence="2 3">JCM 16595</strain>
    </source>
</reference>
<evidence type="ECO:0000313" key="3">
    <source>
        <dbReference type="Proteomes" id="UP000468388"/>
    </source>
</evidence>
<dbReference type="AlphaFoldDB" id="A0A6N8JDE0"/>
<feature type="transmembrane region" description="Helical" evidence="1">
    <location>
        <begin position="208"/>
        <end position="232"/>
    </location>
</feature>
<dbReference type="Proteomes" id="UP000468388">
    <property type="component" value="Unassembled WGS sequence"/>
</dbReference>
<organism evidence="2 3">
    <name type="scientific">Chitinophaga oryziterrae</name>
    <dbReference type="NCBI Taxonomy" id="1031224"/>
    <lineage>
        <taxon>Bacteria</taxon>
        <taxon>Pseudomonadati</taxon>
        <taxon>Bacteroidota</taxon>
        <taxon>Chitinophagia</taxon>
        <taxon>Chitinophagales</taxon>
        <taxon>Chitinophagaceae</taxon>
        <taxon>Chitinophaga</taxon>
    </lineage>
</organism>
<feature type="transmembrane region" description="Helical" evidence="1">
    <location>
        <begin position="5"/>
        <end position="25"/>
    </location>
</feature>
<sequence>MFRALLNFIIFSSIYVACCAVLMVWQTNTLFHIRDVNDNFYIFVFFATISSYNFHWYLTPADYSASERILWGARHKVLQLSLCAIGGIGAAYSFWFLKAHWLPLGGAAFLTFLYSAPKLPQRAFVWLRKIAIGKTLFLSFVWTYVTTLLPVFIAGQSVTFPLVAYTLHRFFLVYAICILFDYRDLEADKKEGIRSLITYLSKHNLRRLYYCSLIFSAGFACCFPLPLILFLLAPVLITALLTRYTMHTRSDLFYYSVLDGMVMLSALLHILAVKSCWLIPYFCTIINNNSNV</sequence>
<keyword evidence="1" id="KW-0812">Transmembrane</keyword>
<gene>
    <name evidence="2" type="ORF">GO495_21730</name>
</gene>
<keyword evidence="1" id="KW-0472">Membrane</keyword>